<dbReference type="Gene3D" id="1.10.510.10">
    <property type="entry name" value="Transferase(Phosphotransferase) domain 1"/>
    <property type="match status" value="1"/>
</dbReference>
<dbReference type="Gene3D" id="3.90.810.10">
    <property type="entry name" value="CRIB domain"/>
    <property type="match status" value="1"/>
</dbReference>
<dbReference type="AlphaFoldDB" id="I7M8K4"/>
<dbReference type="SMART" id="SM00220">
    <property type="entry name" value="S_TKc"/>
    <property type="match status" value="1"/>
</dbReference>
<dbReference type="OMA" id="RLPNKFS"/>
<evidence type="ECO:0000256" key="2">
    <source>
        <dbReference type="ARBA" id="ARBA00022679"/>
    </source>
</evidence>
<dbReference type="InParanoid" id="I7M8K4"/>
<keyword evidence="8" id="KW-0418">Kinase</keyword>
<dbReference type="InterPro" id="IPR000719">
    <property type="entry name" value="Prot_kinase_dom"/>
</dbReference>
<name>I7M8K4_TETTS</name>
<keyword evidence="9" id="KW-1185">Reference proteome</keyword>
<keyword evidence="4" id="KW-0547">Nucleotide-binding</keyword>
<dbReference type="Proteomes" id="UP000009168">
    <property type="component" value="Unassembled WGS sequence"/>
</dbReference>
<dbReference type="SUPFAM" id="SSF56112">
    <property type="entry name" value="Protein kinase-like (PK-like)"/>
    <property type="match status" value="1"/>
</dbReference>
<dbReference type="GO" id="GO:0005524">
    <property type="term" value="F:ATP binding"/>
    <property type="evidence" value="ECO:0007669"/>
    <property type="project" value="UniProtKB-KW"/>
</dbReference>
<sequence length="468" mass="53628">MGGKGSKNNNEEEIQEGKPFNFQKHISIQVDQNGKLINVPEEWKKYGLGLDIDETKTVKTKKMPEVVRFENELPENIQELISMLSLTVSKPENFARVHHIEIDPSAPYGLKGLPPEWEERFKVQGINTEEVKENPQNMISIINNYDQGIEAPKKIILPTNDEFLKIVENIGLQEDDPSKFYNFGDKLGKGAMCQVFKATKRKTKNEEFAVRVMKLGDEGSMNKIKIEMAIMKICQHKNIVRYYETFKFMSCLFMVIEYMNGGSLTEIIYQNFKTIPEDIIAYILREIIQGLNFIHLQNQAHRDLKSDNILVNKNGEVKVADFGFATQLTQEKQRRKSVVGTPAWMAPELILKKEYNEKVDVWSTGIIAIELAMGEPPHLRMPPLKAMYTISSKAPPRLDPANFTQNFCNFVEQCLQKNPDERASFQTLLEHPFLKNVPADAASKFASMVQNKKNIPLNQLFNIPKDKQ</sequence>
<evidence type="ECO:0000256" key="4">
    <source>
        <dbReference type="ARBA" id="ARBA00022741"/>
    </source>
</evidence>
<dbReference type="PROSITE" id="PS50011">
    <property type="entry name" value="PROTEIN_KINASE_DOM"/>
    <property type="match status" value="1"/>
</dbReference>
<dbReference type="EMBL" id="GG662651">
    <property type="protein sequence ID" value="EAR98349.1"/>
    <property type="molecule type" value="Genomic_DNA"/>
</dbReference>
<feature type="domain" description="Protein kinase" evidence="7">
    <location>
        <begin position="181"/>
        <end position="434"/>
    </location>
</feature>
<dbReference type="PANTHER" id="PTHR45832:SF18">
    <property type="entry name" value="SERINE_THREONINE-PROTEIN KINASE DST1"/>
    <property type="match status" value="1"/>
</dbReference>
<dbReference type="Pfam" id="PF00786">
    <property type="entry name" value="PBD"/>
    <property type="match status" value="1"/>
</dbReference>
<dbReference type="eggNOG" id="KOG0578">
    <property type="taxonomic scope" value="Eukaryota"/>
</dbReference>
<comment type="cofactor">
    <cofactor evidence="1">
        <name>Mg(2+)</name>
        <dbReference type="ChEBI" id="CHEBI:18420"/>
    </cofactor>
</comment>
<dbReference type="CDD" id="cd06614">
    <property type="entry name" value="STKc_PAK"/>
    <property type="match status" value="1"/>
</dbReference>
<dbReference type="GeneID" id="7834488"/>
<dbReference type="PANTHER" id="PTHR45832">
    <property type="entry name" value="SERINE/THREONINE-PROTEIN KINASE SAMKA-RELATED-RELATED"/>
    <property type="match status" value="1"/>
</dbReference>
<keyword evidence="2" id="KW-0808">Transferase</keyword>
<dbReference type="STRING" id="312017.I7M8K4"/>
<keyword evidence="3" id="KW-0479">Metal-binding</keyword>
<dbReference type="OrthoDB" id="312324at2759"/>
<proteinExistence type="predicted"/>
<dbReference type="InterPro" id="IPR036936">
    <property type="entry name" value="CRIB_dom_sf"/>
</dbReference>
<dbReference type="FunFam" id="1.10.510.10:FF:000768">
    <property type="entry name" value="Non-specific serine/threonine protein kinase"/>
    <property type="match status" value="1"/>
</dbReference>
<evidence type="ECO:0000259" key="7">
    <source>
        <dbReference type="PROSITE" id="PS50011"/>
    </source>
</evidence>
<evidence type="ECO:0000313" key="8">
    <source>
        <dbReference type="EMBL" id="EAR98349.1"/>
    </source>
</evidence>
<reference evidence="9" key="1">
    <citation type="journal article" date="2006" name="PLoS Biol.">
        <title>Macronuclear genome sequence of the ciliate Tetrahymena thermophila, a model eukaryote.</title>
        <authorList>
            <person name="Eisen J.A."/>
            <person name="Coyne R.S."/>
            <person name="Wu M."/>
            <person name="Wu D."/>
            <person name="Thiagarajan M."/>
            <person name="Wortman J.R."/>
            <person name="Badger J.H."/>
            <person name="Ren Q."/>
            <person name="Amedeo P."/>
            <person name="Jones K.M."/>
            <person name="Tallon L.J."/>
            <person name="Delcher A.L."/>
            <person name="Salzberg S.L."/>
            <person name="Silva J.C."/>
            <person name="Haas B.J."/>
            <person name="Majoros W.H."/>
            <person name="Farzad M."/>
            <person name="Carlton J.M."/>
            <person name="Smith R.K. Jr."/>
            <person name="Garg J."/>
            <person name="Pearlman R.E."/>
            <person name="Karrer K.M."/>
            <person name="Sun L."/>
            <person name="Manning G."/>
            <person name="Elde N.C."/>
            <person name="Turkewitz A.P."/>
            <person name="Asai D.J."/>
            <person name="Wilkes D.E."/>
            <person name="Wang Y."/>
            <person name="Cai H."/>
            <person name="Collins K."/>
            <person name="Stewart B.A."/>
            <person name="Lee S.R."/>
            <person name="Wilamowska K."/>
            <person name="Weinberg Z."/>
            <person name="Ruzzo W.L."/>
            <person name="Wloga D."/>
            <person name="Gaertig J."/>
            <person name="Frankel J."/>
            <person name="Tsao C.-C."/>
            <person name="Gorovsky M.A."/>
            <person name="Keeling P.J."/>
            <person name="Waller R.F."/>
            <person name="Patron N.J."/>
            <person name="Cherry J.M."/>
            <person name="Stover N.A."/>
            <person name="Krieger C.J."/>
            <person name="del Toro C."/>
            <person name="Ryder H.F."/>
            <person name="Williamson S.C."/>
            <person name="Barbeau R.A."/>
            <person name="Hamilton E.P."/>
            <person name="Orias E."/>
        </authorList>
    </citation>
    <scope>NUCLEOTIDE SEQUENCE [LARGE SCALE GENOMIC DNA]</scope>
    <source>
        <strain evidence="9">SB210</strain>
    </source>
</reference>
<evidence type="ECO:0000256" key="1">
    <source>
        <dbReference type="ARBA" id="ARBA00001946"/>
    </source>
</evidence>
<keyword evidence="5" id="KW-0067">ATP-binding</keyword>
<evidence type="ECO:0000313" key="9">
    <source>
        <dbReference type="Proteomes" id="UP000009168"/>
    </source>
</evidence>
<dbReference type="HOGENOM" id="CLU_000288_26_6_1"/>
<dbReference type="Pfam" id="PF00069">
    <property type="entry name" value="Pkinase"/>
    <property type="match status" value="1"/>
</dbReference>
<dbReference type="InterPro" id="IPR051931">
    <property type="entry name" value="PAK3-like"/>
</dbReference>
<keyword evidence="6" id="KW-0460">Magnesium</keyword>
<dbReference type="InterPro" id="IPR011009">
    <property type="entry name" value="Kinase-like_dom_sf"/>
</dbReference>
<dbReference type="InterPro" id="IPR000095">
    <property type="entry name" value="CRIB_dom"/>
</dbReference>
<dbReference type="GO" id="GO:0046872">
    <property type="term" value="F:metal ion binding"/>
    <property type="evidence" value="ECO:0007669"/>
    <property type="project" value="UniProtKB-KW"/>
</dbReference>
<organism evidence="8 9">
    <name type="scientific">Tetrahymena thermophila (strain SB210)</name>
    <dbReference type="NCBI Taxonomy" id="312017"/>
    <lineage>
        <taxon>Eukaryota</taxon>
        <taxon>Sar</taxon>
        <taxon>Alveolata</taxon>
        <taxon>Ciliophora</taxon>
        <taxon>Intramacronucleata</taxon>
        <taxon>Oligohymenophorea</taxon>
        <taxon>Hymenostomatida</taxon>
        <taxon>Tetrahymenina</taxon>
        <taxon>Tetrahymenidae</taxon>
        <taxon>Tetrahymena</taxon>
    </lineage>
</organism>
<evidence type="ECO:0000256" key="3">
    <source>
        <dbReference type="ARBA" id="ARBA00022723"/>
    </source>
</evidence>
<dbReference type="KEGG" id="tet:TTHERM_00286790"/>
<gene>
    <name evidence="8" type="ORF">TTHERM_00286790</name>
</gene>
<protein>
    <submittedName>
        <fullName evidence="8">Serine/Threonine kinase domain protein</fullName>
    </submittedName>
</protein>
<evidence type="ECO:0000256" key="6">
    <source>
        <dbReference type="ARBA" id="ARBA00022842"/>
    </source>
</evidence>
<dbReference type="RefSeq" id="XP_001018594.1">
    <property type="nucleotide sequence ID" value="XM_001018594.1"/>
</dbReference>
<dbReference type="GO" id="GO:0004672">
    <property type="term" value="F:protein kinase activity"/>
    <property type="evidence" value="ECO:0007669"/>
    <property type="project" value="InterPro"/>
</dbReference>
<evidence type="ECO:0000256" key="5">
    <source>
        <dbReference type="ARBA" id="ARBA00022840"/>
    </source>
</evidence>
<accession>I7M8K4</accession>